<dbReference type="PANTHER" id="PTHR44846">
    <property type="entry name" value="MANNOSYL-D-GLYCERATE TRANSPORT/METABOLISM SYSTEM REPRESSOR MNGR-RELATED"/>
    <property type="match status" value="1"/>
</dbReference>
<dbReference type="PROSITE" id="PS50949">
    <property type="entry name" value="HTH_GNTR"/>
    <property type="match status" value="1"/>
</dbReference>
<dbReference type="InterPro" id="IPR000524">
    <property type="entry name" value="Tscrpt_reg_HTH_GntR"/>
</dbReference>
<evidence type="ECO:0000256" key="3">
    <source>
        <dbReference type="ARBA" id="ARBA00023163"/>
    </source>
</evidence>
<dbReference type="PRINTS" id="PR00035">
    <property type="entry name" value="HTHGNTR"/>
</dbReference>
<dbReference type="SMART" id="SM00345">
    <property type="entry name" value="HTH_GNTR"/>
    <property type="match status" value="1"/>
</dbReference>
<name>A0ABX6YHQ4_9MICO</name>
<evidence type="ECO:0000256" key="1">
    <source>
        <dbReference type="ARBA" id="ARBA00023015"/>
    </source>
</evidence>
<dbReference type="SUPFAM" id="SSF46785">
    <property type="entry name" value="Winged helix' DNA-binding domain"/>
    <property type="match status" value="1"/>
</dbReference>
<gene>
    <name evidence="5" type="ORF">HCR76_16440</name>
</gene>
<proteinExistence type="predicted"/>
<dbReference type="Proteomes" id="UP000662814">
    <property type="component" value="Chromosome"/>
</dbReference>
<accession>A0ABX6YHQ4</accession>
<evidence type="ECO:0000256" key="2">
    <source>
        <dbReference type="ARBA" id="ARBA00023125"/>
    </source>
</evidence>
<dbReference type="InterPro" id="IPR036388">
    <property type="entry name" value="WH-like_DNA-bd_sf"/>
</dbReference>
<reference evidence="5 6" key="1">
    <citation type="submission" date="2020-12" db="EMBL/GenBank/DDBJ databases">
        <title>Microbacterium sp. HY060.</title>
        <authorList>
            <person name="Zhou J."/>
        </authorList>
    </citation>
    <scope>NUCLEOTIDE SEQUENCE [LARGE SCALE GENOMIC DNA]</scope>
    <source>
        <strain evidence="5 6">HY60</strain>
    </source>
</reference>
<feature type="domain" description="HTH gntR-type" evidence="4">
    <location>
        <begin position="12"/>
        <end position="79"/>
    </location>
</feature>
<keyword evidence="2" id="KW-0238">DNA-binding</keyword>
<evidence type="ECO:0000313" key="6">
    <source>
        <dbReference type="Proteomes" id="UP000662814"/>
    </source>
</evidence>
<dbReference type="InterPro" id="IPR011663">
    <property type="entry name" value="UTRA"/>
</dbReference>
<dbReference type="Pfam" id="PF07702">
    <property type="entry name" value="UTRA"/>
    <property type="match status" value="1"/>
</dbReference>
<keyword evidence="3" id="KW-0804">Transcription</keyword>
<sequence>MVGISHNRGVPAHTKIDHAEGVIRDLIYRGEAGDQLPRESDIATLAGVSRVTVREGLTRLWLEGVIVRRWGVGTFIADTAKGVPEESAFRSIYSAIHGITSLPREIMRAGHEVAIIGFQIDREEAPEWVRAAMRNDDPMWRVRRCLTIDGRPGVVMFDYLRDGGDDGMIQPTALADVDVDLMSFLRRYGLRIVKHESALSAVTGDDAVTGLLELPTQTSLLRARQQAISDSGATVGCGEFFYNDEVFQTVLVRTIND</sequence>
<dbReference type="EMBL" id="CP061169">
    <property type="protein sequence ID" value="QPZ38349.1"/>
    <property type="molecule type" value="Genomic_DNA"/>
</dbReference>
<dbReference type="SUPFAM" id="SSF64288">
    <property type="entry name" value="Chorismate lyase-like"/>
    <property type="match status" value="1"/>
</dbReference>
<dbReference type="CDD" id="cd07377">
    <property type="entry name" value="WHTH_GntR"/>
    <property type="match status" value="1"/>
</dbReference>
<dbReference type="Gene3D" id="1.10.10.10">
    <property type="entry name" value="Winged helix-like DNA-binding domain superfamily/Winged helix DNA-binding domain"/>
    <property type="match status" value="1"/>
</dbReference>
<dbReference type="InterPro" id="IPR050679">
    <property type="entry name" value="Bact_HTH_transcr_reg"/>
</dbReference>
<organism evidence="5 6">
    <name type="scientific">Paramicrobacterium chengjingii</name>
    <dbReference type="NCBI Taxonomy" id="2769067"/>
    <lineage>
        <taxon>Bacteria</taxon>
        <taxon>Bacillati</taxon>
        <taxon>Actinomycetota</taxon>
        <taxon>Actinomycetes</taxon>
        <taxon>Micrococcales</taxon>
        <taxon>Microbacteriaceae</taxon>
        <taxon>Paramicrobacterium</taxon>
    </lineage>
</organism>
<dbReference type="PANTHER" id="PTHR44846:SF1">
    <property type="entry name" value="MANNOSYL-D-GLYCERATE TRANSPORT_METABOLISM SYSTEM REPRESSOR MNGR-RELATED"/>
    <property type="match status" value="1"/>
</dbReference>
<dbReference type="Pfam" id="PF00392">
    <property type="entry name" value="GntR"/>
    <property type="match status" value="1"/>
</dbReference>
<evidence type="ECO:0000313" key="5">
    <source>
        <dbReference type="EMBL" id="QPZ38349.1"/>
    </source>
</evidence>
<keyword evidence="1" id="KW-0805">Transcription regulation</keyword>
<dbReference type="Gene3D" id="3.40.1410.10">
    <property type="entry name" value="Chorismate lyase-like"/>
    <property type="match status" value="1"/>
</dbReference>
<protein>
    <submittedName>
        <fullName evidence="5">GntR family transcriptional regulator</fullName>
    </submittedName>
</protein>
<dbReference type="InterPro" id="IPR028978">
    <property type="entry name" value="Chorismate_lyase_/UTRA_dom_sf"/>
</dbReference>
<dbReference type="InterPro" id="IPR036390">
    <property type="entry name" value="WH_DNA-bd_sf"/>
</dbReference>
<keyword evidence="6" id="KW-1185">Reference proteome</keyword>
<evidence type="ECO:0000259" key="4">
    <source>
        <dbReference type="PROSITE" id="PS50949"/>
    </source>
</evidence>